<dbReference type="Gene3D" id="3.90.70.80">
    <property type="match status" value="1"/>
</dbReference>
<organism evidence="3 4">
    <name type="scientific">Pocillopora meandrina</name>
    <dbReference type="NCBI Taxonomy" id="46732"/>
    <lineage>
        <taxon>Eukaryota</taxon>
        <taxon>Metazoa</taxon>
        <taxon>Cnidaria</taxon>
        <taxon>Anthozoa</taxon>
        <taxon>Hexacorallia</taxon>
        <taxon>Scleractinia</taxon>
        <taxon>Astrocoeniina</taxon>
        <taxon>Pocilloporidae</taxon>
        <taxon>Pocillopora</taxon>
    </lineage>
</organism>
<dbReference type="Proteomes" id="UP001159428">
    <property type="component" value="Unassembled WGS sequence"/>
</dbReference>
<name>A0AAU9VQK8_9CNID</name>
<accession>A0AAU9VQK8</accession>
<protein>
    <recommendedName>
        <fullName evidence="2">OTU domain-containing protein</fullName>
    </recommendedName>
</protein>
<dbReference type="AlphaFoldDB" id="A0AAU9VQK8"/>
<dbReference type="PROSITE" id="PS50802">
    <property type="entry name" value="OTU"/>
    <property type="match status" value="1"/>
</dbReference>
<evidence type="ECO:0000313" key="4">
    <source>
        <dbReference type="Proteomes" id="UP001159428"/>
    </source>
</evidence>
<evidence type="ECO:0000259" key="2">
    <source>
        <dbReference type="PROSITE" id="PS50802"/>
    </source>
</evidence>
<keyword evidence="4" id="KW-1185">Reference proteome</keyword>
<dbReference type="CDD" id="cd22744">
    <property type="entry name" value="OTU"/>
    <property type="match status" value="1"/>
</dbReference>
<feature type="region of interest" description="Disordered" evidence="1">
    <location>
        <begin position="355"/>
        <end position="391"/>
    </location>
</feature>
<gene>
    <name evidence="3" type="ORF">PMEA_00000544</name>
</gene>
<feature type="domain" description="OTU" evidence="2">
    <location>
        <begin position="454"/>
        <end position="608"/>
    </location>
</feature>
<dbReference type="InterPro" id="IPR003323">
    <property type="entry name" value="OTU_dom"/>
</dbReference>
<evidence type="ECO:0000313" key="3">
    <source>
        <dbReference type="EMBL" id="CAH3031739.1"/>
    </source>
</evidence>
<dbReference type="InterPro" id="IPR038765">
    <property type="entry name" value="Papain-like_cys_pep_sf"/>
</dbReference>
<comment type="caution">
    <text evidence="3">The sequence shown here is derived from an EMBL/GenBank/DDBJ whole genome shotgun (WGS) entry which is preliminary data.</text>
</comment>
<dbReference type="EMBL" id="CALNXJ010000001">
    <property type="protein sequence ID" value="CAH3031739.1"/>
    <property type="molecule type" value="Genomic_DNA"/>
</dbReference>
<dbReference type="SUPFAM" id="SSF54001">
    <property type="entry name" value="Cysteine proteinases"/>
    <property type="match status" value="1"/>
</dbReference>
<reference evidence="3 4" key="1">
    <citation type="submission" date="2022-05" db="EMBL/GenBank/DDBJ databases">
        <authorList>
            <consortium name="Genoscope - CEA"/>
            <person name="William W."/>
        </authorList>
    </citation>
    <scope>NUCLEOTIDE SEQUENCE [LARGE SCALE GENOMIC DNA]</scope>
</reference>
<proteinExistence type="predicted"/>
<sequence length="613" mass="69501">MYDFIETELLQGVNFMKISEGIASLNIREFSRRKQIYAAATSDDNTSNNIDVSEFYENSIFSFPSNDLLMKIFLTNFDKHSRIYEGHMNGLSAEVISCDHTFKISRNVGAVRGKDNKFVSQYNQVFITLNEKDEVLGWRLTKSTKFSEIEDLLQGIKQRLDSKDKTINMVCVDDCCNVRNKYTQIFPGTEVKLDLFHACQRITKTLNKAETTANSFMREFSQIFRRDDDQGSARLKYTPAKEQLEKNFNSLIERWINVPNSPLGNSQTTREIEHLRLHIQKGCLSHIPPGCGTERNEQLHRLLNRSLITGATRISVELAIALLSVLFYYHTTKLSAFRHDCNARVVPIDPVNSIDNLQHDNSPHPPFTTGSSAVEEQTDETLGEPASHSDMNPEVTITETITDLCTDYVAQSIINVAFSIQEVIINVNDTTESNDPNISTHTEDLKRHLARFGLEIESVSKDGDCAFRSIIRQLLKMDFDKTKGLEDHLRSLNLMAGSEDEDTFTLRQLFVEEFIRGEDEYSGFVAESTTTLTERANEFRMKGVFDREIGDLVMKVCCNVLKVSIIIITSSRSTPVVPFVPDSPLSTTPIYIAFHYYGAGHYDATNQICTLGM</sequence>
<dbReference type="Pfam" id="PF02338">
    <property type="entry name" value="OTU"/>
    <property type="match status" value="1"/>
</dbReference>
<evidence type="ECO:0000256" key="1">
    <source>
        <dbReference type="SAM" id="MobiDB-lite"/>
    </source>
</evidence>